<comment type="catalytic activity">
    <reaction evidence="7">
        <text>3-phosphoshikimate + phosphoenolpyruvate = 5-O-(1-carboxyvinyl)-3-phosphoshikimate + phosphate</text>
        <dbReference type="Rhea" id="RHEA:21256"/>
        <dbReference type="ChEBI" id="CHEBI:43474"/>
        <dbReference type="ChEBI" id="CHEBI:57701"/>
        <dbReference type="ChEBI" id="CHEBI:58702"/>
        <dbReference type="ChEBI" id="CHEBI:145989"/>
        <dbReference type="EC" id="2.5.1.19"/>
    </reaction>
    <physiologicalReaction direction="left-to-right" evidence="7">
        <dbReference type="Rhea" id="RHEA:21257"/>
    </physiologicalReaction>
</comment>
<dbReference type="GO" id="GO:0008652">
    <property type="term" value="P:amino acid biosynthetic process"/>
    <property type="evidence" value="ECO:0007669"/>
    <property type="project" value="UniProtKB-KW"/>
</dbReference>
<dbReference type="RefSeq" id="WP_052566227.1">
    <property type="nucleotide sequence ID" value="NZ_JQKF01000026.1"/>
</dbReference>
<feature type="compositionally biased region" description="Polar residues" evidence="9">
    <location>
        <begin position="1"/>
        <end position="10"/>
    </location>
</feature>
<evidence type="ECO:0000313" key="11">
    <source>
        <dbReference type="EMBL" id="KJE76029.1"/>
    </source>
</evidence>
<dbReference type="InterPro" id="IPR001986">
    <property type="entry name" value="Enolpyruvate_Tfrase_dom"/>
</dbReference>
<accession>A0A0D8FSU7</accession>
<dbReference type="PROSITE" id="PS00885">
    <property type="entry name" value="EPSP_SYNTHASE_2"/>
    <property type="match status" value="1"/>
</dbReference>
<feature type="region of interest" description="Disordered" evidence="9">
    <location>
        <begin position="1"/>
        <end position="20"/>
    </location>
</feature>
<feature type="binding site" evidence="8">
    <location>
        <position position="390"/>
    </location>
    <ligand>
        <name>phosphoenolpyruvate</name>
        <dbReference type="ChEBI" id="CHEBI:58702"/>
    </ligand>
</feature>
<organism evidence="11 12">
    <name type="scientific">Ferrimicrobium acidiphilum DSM 19497</name>
    <dbReference type="NCBI Taxonomy" id="1121877"/>
    <lineage>
        <taxon>Bacteria</taxon>
        <taxon>Bacillati</taxon>
        <taxon>Actinomycetota</taxon>
        <taxon>Acidimicrobiia</taxon>
        <taxon>Acidimicrobiales</taxon>
        <taxon>Acidimicrobiaceae</taxon>
        <taxon>Ferrimicrobium</taxon>
    </lineage>
</organism>
<dbReference type="CDD" id="cd01556">
    <property type="entry name" value="EPSP_synthase"/>
    <property type="match status" value="1"/>
</dbReference>
<dbReference type="GO" id="GO:0009073">
    <property type="term" value="P:aromatic amino acid family biosynthetic process"/>
    <property type="evidence" value="ECO:0007669"/>
    <property type="project" value="UniProtKB-KW"/>
</dbReference>
<dbReference type="InterPro" id="IPR006264">
    <property type="entry name" value="EPSP_synthase"/>
</dbReference>
<feature type="binding site" evidence="8">
    <location>
        <position position="343"/>
    </location>
    <ligand>
        <name>phosphoenolpyruvate</name>
        <dbReference type="ChEBI" id="CHEBI:58702"/>
    </ligand>
</feature>
<feature type="binding site" evidence="8">
    <location>
        <position position="22"/>
    </location>
    <ligand>
        <name>3-phosphoshikimate</name>
        <dbReference type="ChEBI" id="CHEBI:145989"/>
    </ligand>
</feature>
<feature type="binding site" evidence="8">
    <location>
        <position position="122"/>
    </location>
    <ligand>
        <name>phosphoenolpyruvate</name>
        <dbReference type="ChEBI" id="CHEBI:58702"/>
    </ligand>
</feature>
<dbReference type="AlphaFoldDB" id="A0A0D8FSU7"/>
<evidence type="ECO:0000256" key="7">
    <source>
        <dbReference type="ARBA" id="ARBA00044633"/>
    </source>
</evidence>
<dbReference type="PANTHER" id="PTHR21090:SF5">
    <property type="entry name" value="PENTAFUNCTIONAL AROM POLYPEPTIDE"/>
    <property type="match status" value="1"/>
</dbReference>
<feature type="binding site" evidence="8">
    <location>
        <position position="169"/>
    </location>
    <ligand>
        <name>phosphoenolpyruvate</name>
        <dbReference type="ChEBI" id="CHEBI:58702"/>
    </ligand>
</feature>
<dbReference type="PATRIC" id="fig|1121877.4.peg.2477"/>
<comment type="subunit">
    <text evidence="8">Monomer.</text>
</comment>
<comment type="subcellular location">
    <subcellularLocation>
        <location evidence="8">Cytoplasm</location>
    </subcellularLocation>
</comment>
<feature type="binding site" evidence="8">
    <location>
        <position position="23"/>
    </location>
    <ligand>
        <name>3-phosphoshikimate</name>
        <dbReference type="ChEBI" id="CHEBI:145989"/>
    </ligand>
</feature>
<evidence type="ECO:0000256" key="1">
    <source>
        <dbReference type="ARBA" id="ARBA00004811"/>
    </source>
</evidence>
<keyword evidence="4 8" id="KW-0028">Amino-acid biosynthesis</keyword>
<sequence length="441" mass="45631">MRAQITSTEPFLSGDLQPPPDKSISHRGLLLALLAEGTSRLDNLSSALDVAATGSMVELFGASLETEGSVTLVESPGIAGLREPDGVLDLGNSGTGVRLGIGVATLVHGVSVFTGDDSLRRRPMGRVISPLQELGASIWGRGGDGMLPVAVRGGGLRSGVVHLRVASAQLKSALLFAALGVDGPVSIVEPTLSRPHTEELFALTEVGFDEDVEEQDGSHRVTVSGPTRPSPFSFRIPGDPSAAAFFVVAASCVPGAVLTVEDLYLGPTRAGFLEILAQMGADLVLGDGQVTVQGGSLEGSEIGGRIIPSLIDEIPILSVAAAMADGVTTIRDASELRVKETNRIETTAGFLRAFGVEVMTLPDGLVIHGGLRPGSLRGNRRRVMANLDHRIAMSAAVLGLLAGGVTEIDGVETVATSYPAFFSDLDRLSSATIHLDGAAKP</sequence>
<gene>
    <name evidence="11" type="primary">aroA1</name>
    <name evidence="8" type="synonym">aroA</name>
    <name evidence="11" type="ORF">FEAC_22230</name>
</gene>
<dbReference type="PANTHER" id="PTHR21090">
    <property type="entry name" value="AROM/DEHYDROQUINATE SYNTHASE"/>
    <property type="match status" value="1"/>
</dbReference>
<comment type="similarity">
    <text evidence="2 8">Belongs to the EPSP synthase family.</text>
</comment>
<dbReference type="GO" id="GO:0003866">
    <property type="term" value="F:3-phosphoshikimate 1-carboxyvinyltransferase activity"/>
    <property type="evidence" value="ECO:0007669"/>
    <property type="project" value="UniProtKB-UniRule"/>
</dbReference>
<evidence type="ECO:0000256" key="3">
    <source>
        <dbReference type="ARBA" id="ARBA00022490"/>
    </source>
</evidence>
<dbReference type="Proteomes" id="UP000032336">
    <property type="component" value="Unassembled WGS sequence"/>
</dbReference>
<evidence type="ECO:0000256" key="6">
    <source>
        <dbReference type="ARBA" id="ARBA00023141"/>
    </source>
</evidence>
<dbReference type="PIRSF" id="PIRSF000505">
    <property type="entry name" value="EPSPS"/>
    <property type="match status" value="1"/>
</dbReference>
<keyword evidence="5 8" id="KW-0808">Transferase</keyword>
<dbReference type="InterPro" id="IPR023193">
    <property type="entry name" value="EPSP_synthase_CS"/>
</dbReference>
<feature type="binding site" evidence="8">
    <location>
        <position position="169"/>
    </location>
    <ligand>
        <name>3-phosphoshikimate</name>
        <dbReference type="ChEBI" id="CHEBI:145989"/>
    </ligand>
</feature>
<dbReference type="InterPro" id="IPR036968">
    <property type="entry name" value="Enolpyruvate_Tfrase_sf"/>
</dbReference>
<feature type="binding site" evidence="8">
    <location>
        <position position="339"/>
    </location>
    <ligand>
        <name>3-phosphoshikimate</name>
        <dbReference type="ChEBI" id="CHEBI:145989"/>
    </ligand>
</feature>
<proteinExistence type="inferred from homology"/>
<dbReference type="NCBIfam" id="TIGR01356">
    <property type="entry name" value="aroA"/>
    <property type="match status" value="1"/>
</dbReference>
<dbReference type="GO" id="GO:0005737">
    <property type="term" value="C:cytoplasm"/>
    <property type="evidence" value="ECO:0007669"/>
    <property type="project" value="UniProtKB-SubCell"/>
</dbReference>
<evidence type="ECO:0000256" key="2">
    <source>
        <dbReference type="ARBA" id="ARBA00009948"/>
    </source>
</evidence>
<dbReference type="FunFam" id="3.65.10.10:FF:000005">
    <property type="entry name" value="3-phosphoshikimate 1-carboxyvinyltransferase"/>
    <property type="match status" value="1"/>
</dbReference>
<protein>
    <recommendedName>
        <fullName evidence="8">3-phosphoshikimate 1-carboxyvinyltransferase</fullName>
        <ecNumber evidence="8">2.5.1.19</ecNumber>
    </recommendedName>
    <alternativeName>
        <fullName evidence="8">5-enolpyruvylshikimate-3-phosphate synthase</fullName>
        <shortName evidence="8">EPSP synthase</shortName>
        <shortName evidence="8">EPSPS</shortName>
    </alternativeName>
</protein>
<dbReference type="GO" id="GO:0009423">
    <property type="term" value="P:chorismate biosynthetic process"/>
    <property type="evidence" value="ECO:0007669"/>
    <property type="project" value="UniProtKB-UniRule"/>
</dbReference>
<evidence type="ECO:0000313" key="12">
    <source>
        <dbReference type="Proteomes" id="UP000032336"/>
    </source>
</evidence>
<dbReference type="SUPFAM" id="SSF55205">
    <property type="entry name" value="EPT/RTPC-like"/>
    <property type="match status" value="1"/>
</dbReference>
<comment type="caution">
    <text evidence="8">Lacks conserved residue(s) required for the propagation of feature annotation.</text>
</comment>
<keyword evidence="12" id="KW-1185">Reference proteome</keyword>
<evidence type="ECO:0000256" key="5">
    <source>
        <dbReference type="ARBA" id="ARBA00022679"/>
    </source>
</evidence>
<reference evidence="11 12" key="1">
    <citation type="submission" date="2015-01" db="EMBL/GenBank/DDBJ databases">
        <title>Draft genome of the acidophilic iron oxidizer Ferrimicrobium acidiphilum strain T23.</title>
        <authorList>
            <person name="Poehlein A."/>
            <person name="Eisen S."/>
            <person name="Schloemann M."/>
            <person name="Johnson B.D."/>
            <person name="Daniel R."/>
            <person name="Muehling M."/>
        </authorList>
    </citation>
    <scope>NUCLEOTIDE SEQUENCE [LARGE SCALE GENOMIC DNA]</scope>
    <source>
        <strain evidence="11 12">T23</strain>
    </source>
</reference>
<dbReference type="STRING" id="1121877.FEAC_22230"/>
<dbReference type="GeneID" id="78373277"/>
<dbReference type="EMBL" id="JXUW01000023">
    <property type="protein sequence ID" value="KJE76029.1"/>
    <property type="molecule type" value="Genomic_DNA"/>
</dbReference>
<feature type="binding site" evidence="8">
    <location>
        <position position="22"/>
    </location>
    <ligand>
        <name>phosphoenolpyruvate</name>
        <dbReference type="ChEBI" id="CHEBI:58702"/>
    </ligand>
</feature>
<comment type="pathway">
    <text evidence="1 8">Metabolic intermediate biosynthesis; chorismate biosynthesis; chorismate from D-erythrose 4-phosphate and phosphoenolpyruvate: step 6/7.</text>
</comment>
<comment type="caution">
    <text evidence="11">The sequence shown here is derived from an EMBL/GenBank/DDBJ whole genome shotgun (WGS) entry which is preliminary data.</text>
</comment>
<feature type="binding site" evidence="8">
    <location>
        <position position="27"/>
    </location>
    <ligand>
        <name>3-phosphoshikimate</name>
        <dbReference type="ChEBI" id="CHEBI:145989"/>
    </ligand>
</feature>
<dbReference type="EC" id="2.5.1.19" evidence="8"/>
<dbReference type="OrthoDB" id="9809920at2"/>
<evidence type="ECO:0000256" key="4">
    <source>
        <dbReference type="ARBA" id="ARBA00022605"/>
    </source>
</evidence>
<dbReference type="eggNOG" id="COG0128">
    <property type="taxonomic scope" value="Bacteria"/>
</dbReference>
<feature type="domain" description="Enolpyruvate transferase" evidence="10">
    <location>
        <begin position="12"/>
        <end position="425"/>
    </location>
</feature>
<keyword evidence="6 8" id="KW-0057">Aromatic amino acid biosynthesis</keyword>
<dbReference type="Pfam" id="PF00275">
    <property type="entry name" value="EPSP_synthase"/>
    <property type="match status" value="1"/>
</dbReference>
<feature type="binding site" evidence="8">
    <location>
        <position position="167"/>
    </location>
    <ligand>
        <name>3-phosphoshikimate</name>
        <dbReference type="ChEBI" id="CHEBI:145989"/>
    </ligand>
</feature>
<feature type="binding site" evidence="8">
    <location>
        <position position="94"/>
    </location>
    <ligand>
        <name>phosphoenolpyruvate</name>
        <dbReference type="ChEBI" id="CHEBI:58702"/>
    </ligand>
</feature>
<feature type="binding site" evidence="8">
    <location>
        <position position="312"/>
    </location>
    <ligand>
        <name>3-phosphoshikimate</name>
        <dbReference type="ChEBI" id="CHEBI:145989"/>
    </ligand>
</feature>
<evidence type="ECO:0000256" key="8">
    <source>
        <dbReference type="HAMAP-Rule" id="MF_00210"/>
    </source>
</evidence>
<feature type="active site" description="Proton acceptor" evidence="8">
    <location>
        <position position="312"/>
    </location>
</feature>
<comment type="function">
    <text evidence="8">Catalyzes the transfer of the enolpyruvyl moiety of phosphoenolpyruvate (PEP) to the 5-hydroxyl of shikimate-3-phosphate (S3P) to produce enolpyruvyl shikimate-3-phosphate and inorganic phosphate.</text>
</comment>
<evidence type="ECO:0000256" key="9">
    <source>
        <dbReference type="SAM" id="MobiDB-lite"/>
    </source>
</evidence>
<dbReference type="HAMAP" id="MF_00210">
    <property type="entry name" value="EPSP_synth"/>
    <property type="match status" value="1"/>
</dbReference>
<dbReference type="UniPathway" id="UPA00053">
    <property type="reaction ID" value="UER00089"/>
</dbReference>
<dbReference type="InterPro" id="IPR013792">
    <property type="entry name" value="RNA3'P_cycl/enolpyr_Trfase_a/b"/>
</dbReference>
<dbReference type="Gene3D" id="3.65.10.10">
    <property type="entry name" value="Enolpyruvate transferase domain"/>
    <property type="match status" value="2"/>
</dbReference>
<keyword evidence="3 8" id="KW-0963">Cytoplasm</keyword>
<name>A0A0D8FSU7_9ACTN</name>
<evidence type="ECO:0000259" key="10">
    <source>
        <dbReference type="Pfam" id="PF00275"/>
    </source>
</evidence>